<dbReference type="Gene3D" id="3.30.1300.10">
    <property type="entry name" value="Pantoate-beta-alanine ligase, C-terminal domain"/>
    <property type="match status" value="1"/>
</dbReference>
<feature type="binding site" evidence="8">
    <location>
        <begin position="27"/>
        <end position="34"/>
    </location>
    <ligand>
        <name>ATP</name>
        <dbReference type="ChEBI" id="CHEBI:30616"/>
    </ligand>
</feature>
<dbReference type="SUPFAM" id="SSF52374">
    <property type="entry name" value="Nucleotidylyl transferase"/>
    <property type="match status" value="1"/>
</dbReference>
<dbReference type="InterPro" id="IPR003721">
    <property type="entry name" value="Pantoate_ligase"/>
</dbReference>
<evidence type="ECO:0000256" key="7">
    <source>
        <dbReference type="ARBA" id="ARBA00048258"/>
    </source>
</evidence>
<dbReference type="InterPro" id="IPR014729">
    <property type="entry name" value="Rossmann-like_a/b/a_fold"/>
</dbReference>
<dbReference type="NCBIfam" id="TIGR00018">
    <property type="entry name" value="panC"/>
    <property type="match status" value="1"/>
</dbReference>
<feature type="binding site" evidence="8">
    <location>
        <position position="173"/>
    </location>
    <ligand>
        <name>ATP</name>
        <dbReference type="ChEBI" id="CHEBI:30616"/>
    </ligand>
</feature>
<keyword evidence="10" id="KW-1185">Reference proteome</keyword>
<dbReference type="RefSeq" id="WP_378140869.1">
    <property type="nucleotide sequence ID" value="NZ_JBHSEF010000011.1"/>
</dbReference>
<evidence type="ECO:0000256" key="8">
    <source>
        <dbReference type="HAMAP-Rule" id="MF_00158"/>
    </source>
</evidence>
<keyword evidence="6 8" id="KW-0067">ATP-binding</keyword>
<comment type="similarity">
    <text evidence="2 8">Belongs to the pantothenate synthetase family.</text>
</comment>
<sequence>MKILTSKQQVREWRKSLSGSLGFVPTMGYLHEGHAELLKQSVAQCDNTLLSIFVNPTQFGPNEDLDRYPRDFERDTQLAKEIGVDAIFYPSAEEMYSVQTSITFDSGKMADALCGKSRPGHFDGVLQVVTKLFHIVQPDDVFFGQKDAQQLALIESLVEAYDFPLHVHRVATVREADGLAKSSRNVYLSEAERQEAPIIYQALQEAKELYLQTDSREKALAHAREVISTKTSGTIDYIELLSYPNLNERESASTMILATAVFFSKARLIDNLIIERVRTHA</sequence>
<dbReference type="Proteomes" id="UP001595733">
    <property type="component" value="Unassembled WGS sequence"/>
</dbReference>
<keyword evidence="3 8" id="KW-0436">Ligase</keyword>
<name>A0ABV8UUU8_9BACL</name>
<dbReference type="EMBL" id="JBHSEF010000011">
    <property type="protein sequence ID" value="MFC4354597.1"/>
    <property type="molecule type" value="Genomic_DNA"/>
</dbReference>
<dbReference type="CDD" id="cd00560">
    <property type="entry name" value="PanC"/>
    <property type="match status" value="1"/>
</dbReference>
<evidence type="ECO:0000256" key="3">
    <source>
        <dbReference type="ARBA" id="ARBA00022598"/>
    </source>
</evidence>
<feature type="active site" description="Proton donor" evidence="8">
    <location>
        <position position="34"/>
    </location>
</feature>
<evidence type="ECO:0000313" key="9">
    <source>
        <dbReference type="EMBL" id="MFC4354597.1"/>
    </source>
</evidence>
<feature type="binding site" evidence="8">
    <location>
        <begin position="144"/>
        <end position="147"/>
    </location>
    <ligand>
        <name>ATP</name>
        <dbReference type="ChEBI" id="CHEBI:30616"/>
    </ligand>
</feature>
<dbReference type="HAMAP" id="MF_00158">
    <property type="entry name" value="PanC"/>
    <property type="match status" value="1"/>
</dbReference>
<dbReference type="Gene3D" id="3.40.50.620">
    <property type="entry name" value="HUPs"/>
    <property type="match status" value="1"/>
</dbReference>
<dbReference type="InterPro" id="IPR042176">
    <property type="entry name" value="Pantoate_ligase_C"/>
</dbReference>
<evidence type="ECO:0000256" key="4">
    <source>
        <dbReference type="ARBA" id="ARBA00022655"/>
    </source>
</evidence>
<comment type="caution">
    <text evidence="9">The sequence shown here is derived from an EMBL/GenBank/DDBJ whole genome shotgun (WGS) entry which is preliminary data.</text>
</comment>
<evidence type="ECO:0000256" key="2">
    <source>
        <dbReference type="ARBA" id="ARBA00009256"/>
    </source>
</evidence>
<dbReference type="EC" id="6.3.2.1" evidence="8"/>
<gene>
    <name evidence="8 9" type="primary">panC</name>
    <name evidence="9" type="ORF">ACFO0S_05815</name>
</gene>
<comment type="function">
    <text evidence="8">Catalyzes the condensation of pantoate with beta-alanine in an ATP-dependent reaction via a pantoyl-adenylate intermediate.</text>
</comment>
<evidence type="ECO:0000256" key="6">
    <source>
        <dbReference type="ARBA" id="ARBA00022840"/>
    </source>
</evidence>
<organism evidence="9 10">
    <name type="scientific">Chryseomicrobium palamuruense</name>
    <dbReference type="NCBI Taxonomy" id="682973"/>
    <lineage>
        <taxon>Bacteria</taxon>
        <taxon>Bacillati</taxon>
        <taxon>Bacillota</taxon>
        <taxon>Bacilli</taxon>
        <taxon>Bacillales</taxon>
        <taxon>Caryophanaceae</taxon>
        <taxon>Chryseomicrobium</taxon>
    </lineage>
</organism>
<reference evidence="10" key="1">
    <citation type="journal article" date="2019" name="Int. J. Syst. Evol. Microbiol.">
        <title>The Global Catalogue of Microorganisms (GCM) 10K type strain sequencing project: providing services to taxonomists for standard genome sequencing and annotation.</title>
        <authorList>
            <consortium name="The Broad Institute Genomics Platform"/>
            <consortium name="The Broad Institute Genome Sequencing Center for Infectious Disease"/>
            <person name="Wu L."/>
            <person name="Ma J."/>
        </authorList>
    </citation>
    <scope>NUCLEOTIDE SEQUENCE [LARGE SCALE GENOMIC DNA]</scope>
    <source>
        <strain evidence="10">CCUG 50353</strain>
    </source>
</reference>
<keyword evidence="8" id="KW-0963">Cytoplasm</keyword>
<evidence type="ECO:0000256" key="1">
    <source>
        <dbReference type="ARBA" id="ARBA00004990"/>
    </source>
</evidence>
<comment type="subunit">
    <text evidence="8">Homodimer.</text>
</comment>
<proteinExistence type="inferred from homology"/>
<comment type="pathway">
    <text evidence="1 8">Cofactor biosynthesis; (R)-pantothenate biosynthesis; (R)-pantothenate from (R)-pantoate and beta-alanine: step 1/1.</text>
</comment>
<dbReference type="PANTHER" id="PTHR21299">
    <property type="entry name" value="CYTIDYLATE KINASE/PANTOATE-BETA-ALANINE LIGASE"/>
    <property type="match status" value="1"/>
</dbReference>
<accession>A0ABV8UUU8</accession>
<feature type="binding site" evidence="8">
    <location>
        <begin position="181"/>
        <end position="184"/>
    </location>
    <ligand>
        <name>ATP</name>
        <dbReference type="ChEBI" id="CHEBI:30616"/>
    </ligand>
</feature>
<comment type="subcellular location">
    <subcellularLocation>
        <location evidence="8">Cytoplasm</location>
    </subcellularLocation>
</comment>
<keyword evidence="4 8" id="KW-0566">Pantothenate biosynthesis</keyword>
<comment type="catalytic activity">
    <reaction evidence="7 8">
        <text>(R)-pantoate + beta-alanine + ATP = (R)-pantothenate + AMP + diphosphate + H(+)</text>
        <dbReference type="Rhea" id="RHEA:10912"/>
        <dbReference type="ChEBI" id="CHEBI:15378"/>
        <dbReference type="ChEBI" id="CHEBI:15980"/>
        <dbReference type="ChEBI" id="CHEBI:29032"/>
        <dbReference type="ChEBI" id="CHEBI:30616"/>
        <dbReference type="ChEBI" id="CHEBI:33019"/>
        <dbReference type="ChEBI" id="CHEBI:57966"/>
        <dbReference type="ChEBI" id="CHEBI:456215"/>
        <dbReference type="EC" id="6.3.2.1"/>
    </reaction>
</comment>
<comment type="miscellaneous">
    <text evidence="8">The reaction proceeds by a bi uni uni bi ping pong mechanism.</text>
</comment>
<feature type="binding site" evidence="8">
    <location>
        <position position="150"/>
    </location>
    <ligand>
        <name>(R)-pantoate</name>
        <dbReference type="ChEBI" id="CHEBI:15980"/>
    </ligand>
</feature>
<dbReference type="GO" id="GO:0004592">
    <property type="term" value="F:pantoate-beta-alanine ligase activity"/>
    <property type="evidence" value="ECO:0007669"/>
    <property type="project" value="UniProtKB-EC"/>
</dbReference>
<dbReference type="PANTHER" id="PTHR21299:SF1">
    <property type="entry name" value="PANTOATE--BETA-ALANINE LIGASE"/>
    <property type="match status" value="1"/>
</dbReference>
<dbReference type="Pfam" id="PF02569">
    <property type="entry name" value="Pantoate_ligase"/>
    <property type="match status" value="1"/>
</dbReference>
<evidence type="ECO:0000256" key="5">
    <source>
        <dbReference type="ARBA" id="ARBA00022741"/>
    </source>
</evidence>
<protein>
    <recommendedName>
        <fullName evidence="8">Pantothenate synthetase</fullName>
        <shortName evidence="8">PS</shortName>
        <ecNumber evidence="8">6.3.2.1</ecNumber>
    </recommendedName>
    <alternativeName>
        <fullName evidence="8">Pantoate--beta-alanine ligase</fullName>
    </alternativeName>
    <alternativeName>
        <fullName evidence="8">Pantoate-activating enzyme</fullName>
    </alternativeName>
</protein>
<feature type="binding site" evidence="8">
    <location>
        <position position="58"/>
    </location>
    <ligand>
        <name>beta-alanine</name>
        <dbReference type="ChEBI" id="CHEBI:57966"/>
    </ligand>
</feature>
<evidence type="ECO:0000313" key="10">
    <source>
        <dbReference type="Proteomes" id="UP001595733"/>
    </source>
</evidence>
<keyword evidence="5 8" id="KW-0547">Nucleotide-binding</keyword>
<feature type="binding site" evidence="8">
    <location>
        <position position="58"/>
    </location>
    <ligand>
        <name>(R)-pantoate</name>
        <dbReference type="ChEBI" id="CHEBI:15980"/>
    </ligand>
</feature>